<dbReference type="SUPFAM" id="SSF46955">
    <property type="entry name" value="Putative DNA-binding domain"/>
    <property type="match status" value="1"/>
</dbReference>
<dbReference type="GO" id="GO:0003677">
    <property type="term" value="F:DNA binding"/>
    <property type="evidence" value="ECO:0007669"/>
    <property type="project" value="UniProtKB-KW"/>
</dbReference>
<keyword evidence="1" id="KW-0238">DNA-binding</keyword>
<dbReference type="InterPro" id="IPR047057">
    <property type="entry name" value="MerR_fam"/>
</dbReference>
<dbReference type="AlphaFoldDB" id="A0A5E4XIE1"/>
<dbReference type="InterPro" id="IPR000551">
    <property type="entry name" value="MerR-type_HTH_dom"/>
</dbReference>
<dbReference type="CDD" id="cd00592">
    <property type="entry name" value="HTH_MerR-like"/>
    <property type="match status" value="1"/>
</dbReference>
<dbReference type="InterPro" id="IPR027417">
    <property type="entry name" value="P-loop_NTPase"/>
</dbReference>
<dbReference type="PROSITE" id="PS00552">
    <property type="entry name" value="HTH_MERR_1"/>
    <property type="match status" value="1"/>
</dbReference>
<gene>
    <name evidence="3" type="primary">merR1_1</name>
    <name evidence="3" type="ORF">PPN31114_03905</name>
</gene>
<dbReference type="Gene3D" id="1.10.1660.10">
    <property type="match status" value="1"/>
</dbReference>
<dbReference type="PANTHER" id="PTHR30204">
    <property type="entry name" value="REDOX-CYCLING DRUG-SENSING TRANSCRIPTIONAL ACTIVATOR SOXR"/>
    <property type="match status" value="1"/>
</dbReference>
<evidence type="ECO:0000313" key="3">
    <source>
        <dbReference type="EMBL" id="VVE36063.1"/>
    </source>
</evidence>
<dbReference type="PANTHER" id="PTHR30204:SF93">
    <property type="entry name" value="HTH MERR-TYPE DOMAIN-CONTAINING PROTEIN"/>
    <property type="match status" value="1"/>
</dbReference>
<evidence type="ECO:0000259" key="2">
    <source>
        <dbReference type="PROSITE" id="PS50937"/>
    </source>
</evidence>
<dbReference type="RefSeq" id="WP_150681168.1">
    <property type="nucleotide sequence ID" value="NZ_CABPSK010000004.1"/>
</dbReference>
<dbReference type="GeneID" id="300405904"/>
<dbReference type="EMBL" id="CABPSK010000004">
    <property type="protein sequence ID" value="VVE36063.1"/>
    <property type="molecule type" value="Genomic_DNA"/>
</dbReference>
<proteinExistence type="predicted"/>
<dbReference type="GO" id="GO:0003700">
    <property type="term" value="F:DNA-binding transcription factor activity"/>
    <property type="evidence" value="ECO:0007669"/>
    <property type="project" value="InterPro"/>
</dbReference>
<reference evidence="3 4" key="1">
    <citation type="submission" date="2019-08" db="EMBL/GenBank/DDBJ databases">
        <authorList>
            <person name="Peeters C."/>
        </authorList>
    </citation>
    <scope>NUCLEOTIDE SEQUENCE [LARGE SCALE GENOMIC DNA]</scope>
    <source>
        <strain evidence="3 4">LMG 31114</strain>
    </source>
</reference>
<organism evidence="3 4">
    <name type="scientific">Pandoraea pneumonica</name>
    <dbReference type="NCBI Taxonomy" id="2508299"/>
    <lineage>
        <taxon>Bacteria</taxon>
        <taxon>Pseudomonadati</taxon>
        <taxon>Pseudomonadota</taxon>
        <taxon>Betaproteobacteria</taxon>
        <taxon>Burkholderiales</taxon>
        <taxon>Burkholderiaceae</taxon>
        <taxon>Pandoraea</taxon>
    </lineage>
</organism>
<dbReference type="SMART" id="SM00422">
    <property type="entry name" value="HTH_MERR"/>
    <property type="match status" value="1"/>
</dbReference>
<evidence type="ECO:0000256" key="1">
    <source>
        <dbReference type="ARBA" id="ARBA00023125"/>
    </source>
</evidence>
<protein>
    <submittedName>
        <fullName evidence="3">Mercuric resistance operon regulatory protein</fullName>
    </submittedName>
</protein>
<sequence length="375" mass="39564">MASSDRNLTASEAAQQLGVSGKALRLYELHGLLAPGRTAAGYRQYGVQDMARAGEVVALRALGLSLAQVKSVLDGNRDALAQALESHEAVLLRDTATRMQQIARVRALRAELREGRMPATGALTQLLRNEPRHASDSASLNVGFALPWPWGGEWFELKDVRPLNFLTGPLGSGKTRLAMQLAESIPGAVFVGLGRATQASASPPPVAADAARIARATAWIVEEGGQASPDLYALLMALEVDGTYETGAVSREGGAGGVNGASSASNAHVAPVVVVDMVEQGLDQATQEALIRFLRHRAARSSQRLILMTRSVHILDLSAVGPDETLILCPANHEPPFCVAPYPGARGYEALASCLASSDVRARTQGMIAWRAPAA</sequence>
<feature type="domain" description="HTH merR-type" evidence="2">
    <location>
        <begin position="7"/>
        <end position="75"/>
    </location>
</feature>
<accession>A0A5E4XIE1</accession>
<dbReference type="Proteomes" id="UP000366945">
    <property type="component" value="Unassembled WGS sequence"/>
</dbReference>
<dbReference type="PROSITE" id="PS50937">
    <property type="entry name" value="HTH_MERR_2"/>
    <property type="match status" value="1"/>
</dbReference>
<dbReference type="OrthoDB" id="9802039at2"/>
<name>A0A5E4XIE1_9BURK</name>
<dbReference type="SUPFAM" id="SSF52540">
    <property type="entry name" value="P-loop containing nucleoside triphosphate hydrolases"/>
    <property type="match status" value="1"/>
</dbReference>
<dbReference type="Pfam" id="PF13411">
    <property type="entry name" value="MerR_1"/>
    <property type="match status" value="1"/>
</dbReference>
<evidence type="ECO:0000313" key="4">
    <source>
        <dbReference type="Proteomes" id="UP000366945"/>
    </source>
</evidence>
<dbReference type="InterPro" id="IPR009061">
    <property type="entry name" value="DNA-bd_dom_put_sf"/>
</dbReference>
<keyword evidence="4" id="KW-1185">Reference proteome</keyword>